<sequence length="69" mass="6850">MSDPSVEKVSLNAKEIILAIVVSAGAVTALVSAGALWTGHAEIAEKAGLAFVSGIVGFGAGIVTALWGR</sequence>
<keyword evidence="1" id="KW-0812">Transmembrane</keyword>
<feature type="transmembrane region" description="Helical" evidence="1">
    <location>
        <begin position="16"/>
        <end position="37"/>
    </location>
</feature>
<keyword evidence="1" id="KW-1133">Transmembrane helix</keyword>
<evidence type="ECO:0000313" key="2">
    <source>
        <dbReference type="EMBL" id="AIC16946.1"/>
    </source>
</evidence>
<name>A0A060HU59_9ARCH</name>
<dbReference type="EMBL" id="CP007536">
    <property type="protein sequence ID" value="AIC16946.1"/>
    <property type="molecule type" value="Genomic_DNA"/>
</dbReference>
<keyword evidence="1" id="KW-0472">Membrane</keyword>
<dbReference type="STRING" id="926571.NVIE_026760"/>
<organism evidence="2 3">
    <name type="scientific">Nitrososphaera viennensis EN76</name>
    <dbReference type="NCBI Taxonomy" id="926571"/>
    <lineage>
        <taxon>Archaea</taxon>
        <taxon>Nitrososphaerota</taxon>
        <taxon>Nitrososphaeria</taxon>
        <taxon>Nitrososphaerales</taxon>
        <taxon>Nitrososphaeraceae</taxon>
        <taxon>Nitrososphaera</taxon>
    </lineage>
</organism>
<feature type="transmembrane region" description="Helical" evidence="1">
    <location>
        <begin position="49"/>
        <end position="68"/>
    </location>
</feature>
<protein>
    <submittedName>
        <fullName evidence="2">Uncharacterized protein</fullName>
    </submittedName>
</protein>
<dbReference type="HOGENOM" id="CLU_2766248_0_0_2"/>
<evidence type="ECO:0000313" key="3">
    <source>
        <dbReference type="Proteomes" id="UP000027093"/>
    </source>
</evidence>
<reference evidence="2 3" key="1">
    <citation type="journal article" date="2014" name="Int. J. Syst. Evol. Microbiol.">
        <title>Nitrososphaera viennensis gen. nov., sp. nov., an aerobic and mesophilic, ammonia-oxidizing archaeon from soil and a member of the archaeal phylum Thaumarchaeota.</title>
        <authorList>
            <person name="Stieglmeier M."/>
            <person name="Klingl A."/>
            <person name="Alves R.J."/>
            <person name="Rittmann S.K."/>
            <person name="Melcher M."/>
            <person name="Leisch N."/>
            <person name="Schleper C."/>
        </authorList>
    </citation>
    <scope>NUCLEOTIDE SEQUENCE [LARGE SCALE GENOMIC DNA]</scope>
    <source>
        <strain evidence="2">EN76</strain>
    </source>
</reference>
<accession>A0A060HU59</accession>
<dbReference type="KEGG" id="nvn:NVIE_026760"/>
<dbReference type="Proteomes" id="UP000027093">
    <property type="component" value="Chromosome"/>
</dbReference>
<keyword evidence="3" id="KW-1185">Reference proteome</keyword>
<dbReference type="RefSeq" id="WP_075055600.1">
    <property type="nucleotide sequence ID" value="NZ_CP007536.1"/>
</dbReference>
<proteinExistence type="predicted"/>
<evidence type="ECO:0000256" key="1">
    <source>
        <dbReference type="SAM" id="Phobius"/>
    </source>
</evidence>
<dbReference type="AlphaFoldDB" id="A0A060HU59"/>
<gene>
    <name evidence="2" type="ORF">NVIE_026760</name>
</gene>
<dbReference type="GeneID" id="74947911"/>